<feature type="compositionally biased region" description="Low complexity" evidence="1">
    <location>
        <begin position="163"/>
        <end position="173"/>
    </location>
</feature>
<evidence type="ECO:0000256" key="2">
    <source>
        <dbReference type="SAM" id="Phobius"/>
    </source>
</evidence>
<accession>A0ABW3PQE1</accession>
<keyword evidence="2" id="KW-1133">Transmembrane helix</keyword>
<evidence type="ECO:0000256" key="1">
    <source>
        <dbReference type="SAM" id="MobiDB-lite"/>
    </source>
</evidence>
<name>A0ABW3PQE1_9BACL</name>
<organism evidence="3 4">
    <name type="scientific">Paenibacillus provencensis</name>
    <dbReference type="NCBI Taxonomy" id="441151"/>
    <lineage>
        <taxon>Bacteria</taxon>
        <taxon>Bacillati</taxon>
        <taxon>Bacillota</taxon>
        <taxon>Bacilli</taxon>
        <taxon>Bacillales</taxon>
        <taxon>Paenibacillaceae</taxon>
        <taxon>Paenibacillus</taxon>
    </lineage>
</organism>
<keyword evidence="2" id="KW-0472">Membrane</keyword>
<dbReference type="NCBIfam" id="TIGR02896">
    <property type="entry name" value="spore_III_AF"/>
    <property type="match status" value="1"/>
</dbReference>
<dbReference type="RefSeq" id="WP_251581001.1">
    <property type="nucleotide sequence ID" value="NZ_JBHTKX010000001.1"/>
</dbReference>
<evidence type="ECO:0000313" key="4">
    <source>
        <dbReference type="Proteomes" id="UP001597169"/>
    </source>
</evidence>
<dbReference type="InterPro" id="IPR014245">
    <property type="entry name" value="Spore_III_AF"/>
</dbReference>
<protein>
    <submittedName>
        <fullName evidence="3">Stage III sporulation protein AF</fullName>
    </submittedName>
</protein>
<dbReference type="EMBL" id="JBHTKX010000001">
    <property type="protein sequence ID" value="MFD1126973.1"/>
    <property type="molecule type" value="Genomic_DNA"/>
</dbReference>
<feature type="transmembrane region" description="Helical" evidence="2">
    <location>
        <begin position="37"/>
        <end position="55"/>
    </location>
</feature>
<keyword evidence="2" id="KW-0812">Transmembrane</keyword>
<comment type="caution">
    <text evidence="3">The sequence shown here is derived from an EMBL/GenBank/DDBJ whole genome shotgun (WGS) entry which is preliminary data.</text>
</comment>
<reference evidence="4" key="1">
    <citation type="journal article" date="2019" name="Int. J. Syst. Evol. Microbiol.">
        <title>The Global Catalogue of Microorganisms (GCM) 10K type strain sequencing project: providing services to taxonomists for standard genome sequencing and annotation.</title>
        <authorList>
            <consortium name="The Broad Institute Genomics Platform"/>
            <consortium name="The Broad Institute Genome Sequencing Center for Infectious Disease"/>
            <person name="Wu L."/>
            <person name="Ma J."/>
        </authorList>
    </citation>
    <scope>NUCLEOTIDE SEQUENCE [LARGE SCALE GENOMIC DNA]</scope>
    <source>
        <strain evidence="4">CCUG 53519</strain>
    </source>
</reference>
<gene>
    <name evidence="3" type="primary">spoIIIAF</name>
    <name evidence="3" type="ORF">ACFQ3J_02175</name>
</gene>
<feature type="region of interest" description="Disordered" evidence="1">
    <location>
        <begin position="158"/>
        <end position="177"/>
    </location>
</feature>
<sequence>MMEWLSGWLREIILVVLLATFVDMLLPNKSMERYVKLVLSLLILLTLISPIINLFNRESNERLSAALTDWGGGSTEEQDMTLAEIMDKGRELTQQHEMSAMNWAAAEVADQMKAQIEQESQMPVKSVTVQLGALEKSGRKSEETGITSVEVVIAETYSEQEAEQGQQGNTGEQNPLEETNELGPIYIQPVETSDIQVNASETMSTPDQETTTDDEVISAMTTTEINLIEELLEQEWEVNPERVRVLIPSTDN</sequence>
<proteinExistence type="predicted"/>
<feature type="transmembrane region" description="Helical" evidence="2">
    <location>
        <begin position="6"/>
        <end position="25"/>
    </location>
</feature>
<evidence type="ECO:0000313" key="3">
    <source>
        <dbReference type="EMBL" id="MFD1126973.1"/>
    </source>
</evidence>
<dbReference type="Pfam" id="PF09581">
    <property type="entry name" value="Spore_III_AF"/>
    <property type="match status" value="1"/>
</dbReference>
<keyword evidence="4" id="KW-1185">Reference proteome</keyword>
<dbReference type="Proteomes" id="UP001597169">
    <property type="component" value="Unassembled WGS sequence"/>
</dbReference>